<dbReference type="OrthoDB" id="2499175at2759"/>
<evidence type="ECO:0000313" key="4">
    <source>
        <dbReference type="EnsemblFungi" id="PTTG_28772-t43_1-p1"/>
    </source>
</evidence>
<feature type="transmembrane region" description="Helical" evidence="2">
    <location>
        <begin position="20"/>
        <end position="38"/>
    </location>
</feature>
<gene>
    <name evidence="3" type="ORF">PTTG_28772</name>
</gene>
<dbReference type="EnsemblFungi" id="PTTG_28772-t43_1">
    <property type="protein sequence ID" value="PTTG_28772-t43_1-p1"/>
    <property type="gene ID" value="PTTG_28772"/>
</dbReference>
<evidence type="ECO:0000313" key="5">
    <source>
        <dbReference type="Proteomes" id="UP000005240"/>
    </source>
</evidence>
<dbReference type="AlphaFoldDB" id="A0A180G965"/>
<feature type="region of interest" description="Disordered" evidence="1">
    <location>
        <begin position="83"/>
        <end position="105"/>
    </location>
</feature>
<reference evidence="4" key="4">
    <citation type="submission" date="2025-05" db="UniProtKB">
        <authorList>
            <consortium name="EnsemblFungi"/>
        </authorList>
    </citation>
    <scope>IDENTIFICATION</scope>
    <source>
        <strain evidence="4">isolate 1-1 / race 1 (BBBD)</strain>
    </source>
</reference>
<reference evidence="4 5" key="3">
    <citation type="journal article" date="2017" name="G3 (Bethesda)">
        <title>Comparative analysis highlights variable genome content of wheat rusts and divergence of the mating loci.</title>
        <authorList>
            <person name="Cuomo C.A."/>
            <person name="Bakkeren G."/>
            <person name="Khalil H.B."/>
            <person name="Panwar V."/>
            <person name="Joly D."/>
            <person name="Linning R."/>
            <person name="Sakthikumar S."/>
            <person name="Song X."/>
            <person name="Adiconis X."/>
            <person name="Fan L."/>
            <person name="Goldberg J.M."/>
            <person name="Levin J.Z."/>
            <person name="Young S."/>
            <person name="Zeng Q."/>
            <person name="Anikster Y."/>
            <person name="Bruce M."/>
            <person name="Wang M."/>
            <person name="Yin C."/>
            <person name="McCallum B."/>
            <person name="Szabo L.J."/>
            <person name="Hulbert S."/>
            <person name="Chen X."/>
            <person name="Fellers J.P."/>
        </authorList>
    </citation>
    <scope>NUCLEOTIDE SEQUENCE</scope>
    <source>
        <strain evidence="5">Isolate 1-1 / race 1 (BBBD)</strain>
        <strain evidence="4">isolate 1-1 / race 1 (BBBD)</strain>
    </source>
</reference>
<sequence>MTGKDSSRTKPNDDKQPLFNISHILLGLTIGICLAVSINQLSLSDFGRWASYLIKPSSSAVLESSDDHLSWLSWHKVQLNNPLSKHDHHPSEYHHSEDHPNHQPPTLKEEIKKIINSNRLKLNNFNIIHSDDEL</sequence>
<keyword evidence="2" id="KW-1133">Transmembrane helix</keyword>
<dbReference type="Proteomes" id="UP000005240">
    <property type="component" value="Unassembled WGS sequence"/>
</dbReference>
<reference evidence="3" key="1">
    <citation type="submission" date="2009-11" db="EMBL/GenBank/DDBJ databases">
        <authorList>
            <consortium name="The Broad Institute Genome Sequencing Platform"/>
            <person name="Ward D."/>
            <person name="Feldgarden M."/>
            <person name="Earl A."/>
            <person name="Young S.K."/>
            <person name="Zeng Q."/>
            <person name="Koehrsen M."/>
            <person name="Alvarado L."/>
            <person name="Berlin A."/>
            <person name="Bochicchio J."/>
            <person name="Borenstein D."/>
            <person name="Chapman S.B."/>
            <person name="Chen Z."/>
            <person name="Engels R."/>
            <person name="Freedman E."/>
            <person name="Gellesch M."/>
            <person name="Goldberg J."/>
            <person name="Griggs A."/>
            <person name="Gujja S."/>
            <person name="Heilman E."/>
            <person name="Heiman D."/>
            <person name="Hepburn T."/>
            <person name="Howarth C."/>
            <person name="Jen D."/>
            <person name="Larson L."/>
            <person name="Lewis B."/>
            <person name="Mehta T."/>
            <person name="Park D."/>
            <person name="Pearson M."/>
            <person name="Roberts A."/>
            <person name="Saif S."/>
            <person name="Shea T."/>
            <person name="Shenoy N."/>
            <person name="Sisk P."/>
            <person name="Stolte C."/>
            <person name="Sykes S."/>
            <person name="Thomson T."/>
            <person name="Walk T."/>
            <person name="White J."/>
            <person name="Yandava C."/>
            <person name="Izard J."/>
            <person name="Baranova O.V."/>
            <person name="Blanton J.M."/>
            <person name="Tanner A.C."/>
            <person name="Dewhirst F.E."/>
            <person name="Haas B."/>
            <person name="Nusbaum C."/>
            <person name="Birren B."/>
        </authorList>
    </citation>
    <scope>NUCLEOTIDE SEQUENCE [LARGE SCALE GENOMIC DNA]</scope>
    <source>
        <strain evidence="3">1-1 BBBD Race 1</strain>
    </source>
</reference>
<reference evidence="3" key="2">
    <citation type="submission" date="2016-05" db="EMBL/GenBank/DDBJ databases">
        <title>Comparative analysis highlights variable genome content of wheat rusts and divergence of the mating loci.</title>
        <authorList>
            <person name="Cuomo C.A."/>
            <person name="Bakkeren G."/>
            <person name="Szabo L."/>
            <person name="Khalil H."/>
            <person name="Joly D."/>
            <person name="Goldberg J."/>
            <person name="Young S."/>
            <person name="Zeng Q."/>
            <person name="Fellers J."/>
        </authorList>
    </citation>
    <scope>NUCLEOTIDE SEQUENCE [LARGE SCALE GENOMIC DNA]</scope>
    <source>
        <strain evidence="3">1-1 BBBD Race 1</strain>
    </source>
</reference>
<evidence type="ECO:0000256" key="2">
    <source>
        <dbReference type="SAM" id="Phobius"/>
    </source>
</evidence>
<protein>
    <submittedName>
        <fullName evidence="3 4">Uncharacterized protein</fullName>
    </submittedName>
</protein>
<accession>A0A180G965</accession>
<keyword evidence="5" id="KW-1185">Reference proteome</keyword>
<name>A0A180G965_PUCT1</name>
<keyword evidence="2" id="KW-0472">Membrane</keyword>
<proteinExistence type="predicted"/>
<feature type="compositionally biased region" description="Basic and acidic residues" evidence="1">
    <location>
        <begin position="89"/>
        <end position="105"/>
    </location>
</feature>
<evidence type="ECO:0000256" key="1">
    <source>
        <dbReference type="SAM" id="MobiDB-lite"/>
    </source>
</evidence>
<organism evidence="3">
    <name type="scientific">Puccinia triticina (isolate 1-1 / race 1 (BBBD))</name>
    <name type="common">Brown leaf rust fungus</name>
    <dbReference type="NCBI Taxonomy" id="630390"/>
    <lineage>
        <taxon>Eukaryota</taxon>
        <taxon>Fungi</taxon>
        <taxon>Dikarya</taxon>
        <taxon>Basidiomycota</taxon>
        <taxon>Pucciniomycotina</taxon>
        <taxon>Pucciniomycetes</taxon>
        <taxon>Pucciniales</taxon>
        <taxon>Pucciniaceae</taxon>
        <taxon>Puccinia</taxon>
    </lineage>
</organism>
<keyword evidence="2" id="KW-0812">Transmembrane</keyword>
<evidence type="ECO:0000313" key="3">
    <source>
        <dbReference type="EMBL" id="OAV89227.1"/>
    </source>
</evidence>
<dbReference type="EMBL" id="ADAS02000136">
    <property type="protein sequence ID" value="OAV89227.1"/>
    <property type="molecule type" value="Genomic_DNA"/>
</dbReference>
<dbReference type="VEuPathDB" id="FungiDB:PTTG_28772"/>